<feature type="domain" description="DUF4216" evidence="2">
    <location>
        <begin position="28"/>
        <end position="84"/>
    </location>
</feature>
<protein>
    <recommendedName>
        <fullName evidence="6">Transposase Tnp1/En/Spm-like domain-containing protein</fullName>
    </recommendedName>
</protein>
<evidence type="ECO:0000313" key="5">
    <source>
        <dbReference type="Proteomes" id="UP000682877"/>
    </source>
</evidence>
<evidence type="ECO:0000256" key="1">
    <source>
        <dbReference type="SAM" id="MobiDB-lite"/>
    </source>
</evidence>
<feature type="domain" description="DUF8039" evidence="3">
    <location>
        <begin position="702"/>
        <end position="785"/>
    </location>
</feature>
<proteinExistence type="predicted"/>
<keyword evidence="5" id="KW-1185">Reference proteome</keyword>
<sequence>MCIASAKDNSPIVDVVSYYGRVVDIILLDYNVFYIPIFRCQWANIGNGVKEEDGFTLVNLNQSQASFARDPYILASQAQQVFYSRVDDLSSLYVAMRDSKRRYSAEDAEYGTANVGPLHVLVDMDEDDLPLDELNEVDAELEDKENDDEDNEDNVVELVVDDASADNEDHTTNVAENVAELKRKRKRGPTKMKNIAKDPNEKVHVDYTIMGEPCGPGSIPYASYLGTIVWEHVPFTIRDWRKVSEDIKTVLWKSIEARGADNMKDRMSLRPPNITEPEWRKFVKEKTSNAFKVISDSMKTKRKMQIPHCCGREGMVRLREELIQKSSDPSQVTRAKVWIESRTKIDGTPVNIDAAEKIRKAAELEIEGTQDSVTTNPKEDILSQILGPDNPGRLRAMGRGEKGIFIPRQEGDVGENSIHRSVNTRTLPKCNLVDWTSFDDNVVEGRIVSYDADELVHGIPLGPNAVKVFIESATKPEAPLWRPIPEMSTIEDVVGEMIAWDADLCIVPSEGGIAEDIAPKSPSTSSKNRCKLKALGKNDEVVAKGRWQSRELKALVNGLPIGPNAIKVYVDSVLNTKTWLWRPTADMRTLHDSLNCFIVWPANRVVIETTSNESPVLQQSTSKGGSIRSHNEISPVIFKSPNIPVSSTKSASPSYQKDKSPETPKAPLKKTKPSLTGASPRRKSQPSLTDASPRRKSQRLAFKENQKCKLIDISEQKRVVAEGRWSSSDPDQEVHHVKLGPKACRVRVDVVIVNDAAVWRQSPEIEYMQDAHGSCLAWPEDKIVMVGTNEDK</sequence>
<dbReference type="Pfam" id="PF26133">
    <property type="entry name" value="DUF8039"/>
    <property type="match status" value="2"/>
</dbReference>
<gene>
    <name evidence="4" type="ORF">AARE701A_LOCUS12425</name>
</gene>
<dbReference type="Pfam" id="PF13952">
    <property type="entry name" value="DUF4216"/>
    <property type="match status" value="1"/>
</dbReference>
<evidence type="ECO:0000313" key="4">
    <source>
        <dbReference type="EMBL" id="CAE6074587.1"/>
    </source>
</evidence>
<dbReference type="PANTHER" id="PTHR33018:SF34">
    <property type="entry name" value="OS02G0472350 PROTEIN"/>
    <property type="match status" value="1"/>
</dbReference>
<evidence type="ECO:0008006" key="6">
    <source>
        <dbReference type="Google" id="ProtNLM"/>
    </source>
</evidence>
<dbReference type="EMBL" id="LR999455">
    <property type="protein sequence ID" value="CAE6074587.1"/>
    <property type="molecule type" value="Genomic_DNA"/>
</dbReference>
<dbReference type="Proteomes" id="UP000682877">
    <property type="component" value="Chromosome 5"/>
</dbReference>
<dbReference type="AlphaFoldDB" id="A0A8S2AK44"/>
<reference evidence="4" key="1">
    <citation type="submission" date="2021-01" db="EMBL/GenBank/DDBJ databases">
        <authorList>
            <person name="Bezrukov I."/>
        </authorList>
    </citation>
    <scope>NUCLEOTIDE SEQUENCE</scope>
</reference>
<name>A0A8S2AK44_ARAAE</name>
<evidence type="ECO:0000259" key="2">
    <source>
        <dbReference type="Pfam" id="PF13952"/>
    </source>
</evidence>
<organism evidence="4 5">
    <name type="scientific">Arabidopsis arenosa</name>
    <name type="common">Sand rock-cress</name>
    <name type="synonym">Cardaminopsis arenosa</name>
    <dbReference type="NCBI Taxonomy" id="38785"/>
    <lineage>
        <taxon>Eukaryota</taxon>
        <taxon>Viridiplantae</taxon>
        <taxon>Streptophyta</taxon>
        <taxon>Embryophyta</taxon>
        <taxon>Tracheophyta</taxon>
        <taxon>Spermatophyta</taxon>
        <taxon>Magnoliopsida</taxon>
        <taxon>eudicotyledons</taxon>
        <taxon>Gunneridae</taxon>
        <taxon>Pentapetalae</taxon>
        <taxon>rosids</taxon>
        <taxon>malvids</taxon>
        <taxon>Brassicales</taxon>
        <taxon>Brassicaceae</taxon>
        <taxon>Camelineae</taxon>
        <taxon>Arabidopsis</taxon>
    </lineage>
</organism>
<dbReference type="InterPro" id="IPR004252">
    <property type="entry name" value="Probable_transposase_24"/>
</dbReference>
<dbReference type="InterPro" id="IPR058352">
    <property type="entry name" value="DUF8039"/>
</dbReference>
<evidence type="ECO:0000259" key="3">
    <source>
        <dbReference type="Pfam" id="PF26133"/>
    </source>
</evidence>
<feature type="domain" description="DUF8039" evidence="3">
    <location>
        <begin position="527"/>
        <end position="608"/>
    </location>
</feature>
<dbReference type="InterPro" id="IPR025312">
    <property type="entry name" value="DUF4216"/>
</dbReference>
<dbReference type="Pfam" id="PF03004">
    <property type="entry name" value="Transposase_24"/>
    <property type="match status" value="1"/>
</dbReference>
<dbReference type="PANTHER" id="PTHR33018">
    <property type="entry name" value="OS10G0338966 PROTEIN-RELATED"/>
    <property type="match status" value="1"/>
</dbReference>
<accession>A0A8S2AK44</accession>
<feature type="region of interest" description="Disordered" evidence="1">
    <location>
        <begin position="613"/>
        <end position="699"/>
    </location>
</feature>
<feature type="compositionally biased region" description="Polar residues" evidence="1">
    <location>
        <begin position="643"/>
        <end position="655"/>
    </location>
</feature>
<feature type="compositionally biased region" description="Polar residues" evidence="1">
    <location>
        <begin position="613"/>
        <end position="624"/>
    </location>
</feature>